<dbReference type="EMBL" id="JRHC01000006">
    <property type="protein sequence ID" value="KJF42387.1"/>
    <property type="molecule type" value="Genomic_DNA"/>
</dbReference>
<accession>A0A0D8J660</accession>
<dbReference type="Proteomes" id="UP000032544">
    <property type="component" value="Unassembled WGS sequence"/>
</dbReference>
<gene>
    <name evidence="3" type="ORF">LH29_21650</name>
</gene>
<dbReference type="InterPro" id="IPR010496">
    <property type="entry name" value="AL/BT2_dom"/>
</dbReference>
<evidence type="ECO:0000256" key="1">
    <source>
        <dbReference type="SAM" id="SignalP"/>
    </source>
</evidence>
<dbReference type="Pfam" id="PF06439">
    <property type="entry name" value="3keto-disac_hyd"/>
    <property type="match status" value="1"/>
</dbReference>
<feature type="signal peptide" evidence="1">
    <location>
        <begin position="1"/>
        <end position="24"/>
    </location>
</feature>
<evidence type="ECO:0000313" key="4">
    <source>
        <dbReference type="Proteomes" id="UP000032544"/>
    </source>
</evidence>
<dbReference type="Gene3D" id="2.60.120.560">
    <property type="entry name" value="Exo-inulinase, domain 1"/>
    <property type="match status" value="1"/>
</dbReference>
<dbReference type="AlphaFoldDB" id="A0A0D8J660"/>
<dbReference type="GO" id="GO:0016787">
    <property type="term" value="F:hydrolase activity"/>
    <property type="evidence" value="ECO:0007669"/>
    <property type="project" value="InterPro"/>
</dbReference>
<reference evidence="3 4" key="1">
    <citation type="submission" date="2014-09" db="EMBL/GenBank/DDBJ databases">
        <title>Draft Genome Sequence of Draconibacterium sp. JN14CK-3.</title>
        <authorList>
            <person name="Dong C."/>
            <person name="Lai Q."/>
            <person name="Shao Z."/>
        </authorList>
    </citation>
    <scope>NUCLEOTIDE SEQUENCE [LARGE SCALE GENOMIC DNA]</scope>
    <source>
        <strain evidence="3 4">JN14CK-3</strain>
    </source>
</reference>
<name>A0A0D8J660_9BACT</name>
<evidence type="ECO:0000259" key="2">
    <source>
        <dbReference type="Pfam" id="PF06439"/>
    </source>
</evidence>
<keyword evidence="1" id="KW-0732">Signal</keyword>
<proteinExistence type="predicted"/>
<comment type="caution">
    <text evidence="3">The sequence shown here is derived from an EMBL/GenBank/DDBJ whole genome shotgun (WGS) entry which is preliminary data.</text>
</comment>
<organism evidence="3 4">
    <name type="scientific">Draconibacterium sediminis</name>
    <dbReference type="NCBI Taxonomy" id="1544798"/>
    <lineage>
        <taxon>Bacteria</taxon>
        <taxon>Pseudomonadati</taxon>
        <taxon>Bacteroidota</taxon>
        <taxon>Bacteroidia</taxon>
        <taxon>Marinilabiliales</taxon>
        <taxon>Prolixibacteraceae</taxon>
        <taxon>Draconibacterium</taxon>
    </lineage>
</organism>
<dbReference type="STRING" id="1544798.LH29_21650"/>
<feature type="domain" description="3-keto-alpha-glucoside-1,2-lyase/3-keto-2-hydroxy-glucal hydratase" evidence="2">
    <location>
        <begin position="43"/>
        <end position="221"/>
    </location>
</feature>
<evidence type="ECO:0000313" key="3">
    <source>
        <dbReference type="EMBL" id="KJF42387.1"/>
    </source>
</evidence>
<protein>
    <recommendedName>
        <fullName evidence="2">3-keto-alpha-glucoside-1,2-lyase/3-keto-2-hydroxy-glucal hydratase domain-containing protein</fullName>
    </recommendedName>
</protein>
<dbReference type="OrthoDB" id="1118689at2"/>
<feature type="chain" id="PRO_5002330594" description="3-keto-alpha-glucoside-1,2-lyase/3-keto-2-hydroxy-glucal hydratase domain-containing protein" evidence="1">
    <location>
        <begin position="25"/>
        <end position="225"/>
    </location>
</feature>
<keyword evidence="4" id="KW-1185">Reference proteome</keyword>
<dbReference type="PROSITE" id="PS51257">
    <property type="entry name" value="PROKAR_LIPOPROTEIN"/>
    <property type="match status" value="1"/>
</dbReference>
<dbReference type="RefSeq" id="WP_045033178.1">
    <property type="nucleotide sequence ID" value="NZ_JRHC01000006.1"/>
</dbReference>
<sequence>MARSGFIYLCCILALITLFTSCGSTDRKNSYQIQNHTPNIPEGWQALFNGNTLENWEITSFGTEGPVKVSGGSIVINYGDGCSGITWTDTFPKVNYEVQLEARKMVGNDFFCGMTFPVNNEFCSLIVGGWGGPVVGLSSIDGVDASENETQVLKNFEKEVWYTIRLQVTETTIRAWIDDEKLVDFSYAGHKLSIRPEVSLSKPFGICTWMTTAELRNIAIREIEG</sequence>